<feature type="compositionally biased region" description="Acidic residues" evidence="1">
    <location>
        <begin position="47"/>
        <end position="61"/>
    </location>
</feature>
<name>A0A6J7UBE3_9ZZZZ</name>
<dbReference type="AlphaFoldDB" id="A0A6J7UBE3"/>
<protein>
    <submittedName>
        <fullName evidence="2">Unannotated protein</fullName>
    </submittedName>
</protein>
<feature type="compositionally biased region" description="Basic and acidic residues" evidence="1">
    <location>
        <begin position="7"/>
        <end position="24"/>
    </location>
</feature>
<evidence type="ECO:0000256" key="1">
    <source>
        <dbReference type="SAM" id="MobiDB-lite"/>
    </source>
</evidence>
<reference evidence="2" key="1">
    <citation type="submission" date="2020-05" db="EMBL/GenBank/DDBJ databases">
        <authorList>
            <person name="Chiriac C."/>
            <person name="Salcher M."/>
            <person name="Ghai R."/>
            <person name="Kavagutti S V."/>
        </authorList>
    </citation>
    <scope>NUCLEOTIDE SEQUENCE</scope>
</reference>
<proteinExistence type="predicted"/>
<gene>
    <name evidence="2" type="ORF">UFOPK4354_00362</name>
</gene>
<sequence>MVASDSSNKHADEHDPDVEVDRFGTDTSQRSGGGHPRNEEQRIAGQEEADEEPGLGEDDRDQEQVTTAAEQLLRI</sequence>
<dbReference type="EMBL" id="CAFBQW010000025">
    <property type="protein sequence ID" value="CAB5062830.1"/>
    <property type="molecule type" value="Genomic_DNA"/>
</dbReference>
<organism evidence="2">
    <name type="scientific">freshwater metagenome</name>
    <dbReference type="NCBI Taxonomy" id="449393"/>
    <lineage>
        <taxon>unclassified sequences</taxon>
        <taxon>metagenomes</taxon>
        <taxon>ecological metagenomes</taxon>
    </lineage>
</organism>
<accession>A0A6J7UBE3</accession>
<evidence type="ECO:0000313" key="2">
    <source>
        <dbReference type="EMBL" id="CAB5062830.1"/>
    </source>
</evidence>
<feature type="region of interest" description="Disordered" evidence="1">
    <location>
        <begin position="1"/>
        <end position="75"/>
    </location>
</feature>